<accession>A0ABU8IK87</accession>
<gene>
    <name evidence="1" type="ORF">H3V53_01335</name>
</gene>
<evidence type="ECO:0000313" key="2">
    <source>
        <dbReference type="Proteomes" id="UP001386437"/>
    </source>
</evidence>
<reference evidence="1 2" key="1">
    <citation type="journal article" date="2022" name="Arch. Microbiol.">
        <title>Paraburkholderia bengalensis sp. nov. isolated from roots of Oryza sativa, IR64.</title>
        <authorList>
            <person name="Nag P."/>
            <person name="Mondal N."/>
            <person name="Sarkar J."/>
            <person name="Das S."/>
        </authorList>
    </citation>
    <scope>NUCLEOTIDE SEQUENCE [LARGE SCALE GENOMIC DNA]</scope>
    <source>
        <strain evidence="1 2">IR64_4_BI</strain>
    </source>
</reference>
<organism evidence="1 2">
    <name type="scientific">Paraburkholderia bengalensis</name>
    <dbReference type="NCBI Taxonomy" id="2747562"/>
    <lineage>
        <taxon>Bacteria</taxon>
        <taxon>Pseudomonadati</taxon>
        <taxon>Pseudomonadota</taxon>
        <taxon>Betaproteobacteria</taxon>
        <taxon>Burkholderiales</taxon>
        <taxon>Burkholderiaceae</taxon>
        <taxon>Paraburkholderia</taxon>
    </lineage>
</organism>
<protein>
    <submittedName>
        <fullName evidence="1">Uncharacterized protein</fullName>
    </submittedName>
</protein>
<evidence type="ECO:0000313" key="1">
    <source>
        <dbReference type="EMBL" id="MEI5995906.1"/>
    </source>
</evidence>
<comment type="caution">
    <text evidence="1">The sequence shown here is derived from an EMBL/GenBank/DDBJ whole genome shotgun (WGS) entry which is preliminary data.</text>
</comment>
<dbReference type="EMBL" id="JACFYJ010000001">
    <property type="protein sequence ID" value="MEI5995906.1"/>
    <property type="molecule type" value="Genomic_DNA"/>
</dbReference>
<dbReference type="Proteomes" id="UP001386437">
    <property type="component" value="Unassembled WGS sequence"/>
</dbReference>
<name>A0ABU8IK87_9BURK</name>
<sequence>MYAKLASKLANLFTADVAADVAADSNAHIEQLPASMRRADLEPHGRFYEANHNPFAFYEETNRY</sequence>
<proteinExistence type="predicted"/>
<keyword evidence="2" id="KW-1185">Reference proteome</keyword>
<dbReference type="RefSeq" id="WP_336596366.1">
    <property type="nucleotide sequence ID" value="NZ_JACFYJ010000001.1"/>
</dbReference>